<evidence type="ECO:0000256" key="5">
    <source>
        <dbReference type="ARBA" id="ARBA00023136"/>
    </source>
</evidence>
<keyword evidence="9" id="KW-1185">Reference proteome</keyword>
<protein>
    <submittedName>
        <fullName evidence="8">Type IV secretion system protein</fullName>
    </submittedName>
</protein>
<accession>A0ABU9XX16</accession>
<keyword evidence="5 7" id="KW-0472">Membrane</keyword>
<evidence type="ECO:0000313" key="9">
    <source>
        <dbReference type="Proteomes" id="UP001419910"/>
    </source>
</evidence>
<reference evidence="8 9" key="1">
    <citation type="submission" date="2024-05" db="EMBL/GenBank/DDBJ databases">
        <authorList>
            <person name="Liu Q."/>
            <person name="Xin Y.-H."/>
        </authorList>
    </citation>
    <scope>NUCLEOTIDE SEQUENCE [LARGE SCALE GENOMIC DNA]</scope>
    <source>
        <strain evidence="8 9">CGMCC 1.10181</strain>
    </source>
</reference>
<name>A0ABU9XX16_9SPHN</name>
<evidence type="ECO:0000256" key="7">
    <source>
        <dbReference type="SAM" id="Phobius"/>
    </source>
</evidence>
<dbReference type="RefSeq" id="WP_343887661.1">
    <property type="nucleotide sequence ID" value="NZ_BAAAEH010000005.1"/>
</dbReference>
<evidence type="ECO:0000313" key="8">
    <source>
        <dbReference type="EMBL" id="MEN2788091.1"/>
    </source>
</evidence>
<gene>
    <name evidence="8" type="ORF">ABC974_00485</name>
</gene>
<proteinExistence type="inferred from homology"/>
<feature type="transmembrane region" description="Helical" evidence="7">
    <location>
        <begin position="42"/>
        <end position="61"/>
    </location>
</feature>
<evidence type="ECO:0000256" key="3">
    <source>
        <dbReference type="ARBA" id="ARBA00022692"/>
    </source>
</evidence>
<comment type="similarity">
    <text evidence="2">Belongs to the TrbL/VirB6 family.</text>
</comment>
<feature type="transmembrane region" description="Helical" evidence="7">
    <location>
        <begin position="237"/>
        <end position="262"/>
    </location>
</feature>
<keyword evidence="3 7" id="KW-0812">Transmembrane</keyword>
<keyword evidence="4 7" id="KW-1133">Transmembrane helix</keyword>
<evidence type="ECO:0000256" key="6">
    <source>
        <dbReference type="SAM" id="MobiDB-lite"/>
    </source>
</evidence>
<dbReference type="InterPro" id="IPR007688">
    <property type="entry name" value="Conjugal_tfr_TrbL/VirB6"/>
</dbReference>
<feature type="transmembrane region" description="Helical" evidence="7">
    <location>
        <begin position="73"/>
        <end position="92"/>
    </location>
</feature>
<feature type="transmembrane region" description="Helical" evidence="7">
    <location>
        <begin position="282"/>
        <end position="303"/>
    </location>
</feature>
<evidence type="ECO:0000256" key="2">
    <source>
        <dbReference type="ARBA" id="ARBA00007802"/>
    </source>
</evidence>
<dbReference type="Proteomes" id="UP001419910">
    <property type="component" value="Unassembled WGS sequence"/>
</dbReference>
<comment type="caution">
    <text evidence="8">The sequence shown here is derived from an EMBL/GenBank/DDBJ whole genome shotgun (WGS) entry which is preliminary data.</text>
</comment>
<comment type="subcellular location">
    <subcellularLocation>
        <location evidence="1">Membrane</location>
        <topology evidence="1">Multi-pass membrane protein</topology>
    </subcellularLocation>
</comment>
<dbReference type="Pfam" id="PF04610">
    <property type="entry name" value="TrbL"/>
    <property type="match status" value="1"/>
</dbReference>
<evidence type="ECO:0000256" key="4">
    <source>
        <dbReference type="ARBA" id="ARBA00022989"/>
    </source>
</evidence>
<feature type="transmembrane region" description="Helical" evidence="7">
    <location>
        <begin position="195"/>
        <end position="225"/>
    </location>
</feature>
<evidence type="ECO:0000256" key="1">
    <source>
        <dbReference type="ARBA" id="ARBA00004141"/>
    </source>
</evidence>
<dbReference type="EMBL" id="JBDIME010000001">
    <property type="protein sequence ID" value="MEN2788091.1"/>
    <property type="molecule type" value="Genomic_DNA"/>
</dbReference>
<feature type="region of interest" description="Disordered" evidence="6">
    <location>
        <begin position="362"/>
        <end position="424"/>
    </location>
</feature>
<organism evidence="8 9">
    <name type="scientific">Sphingomonas oligophenolica</name>
    <dbReference type="NCBI Taxonomy" id="301154"/>
    <lineage>
        <taxon>Bacteria</taxon>
        <taxon>Pseudomonadati</taxon>
        <taxon>Pseudomonadota</taxon>
        <taxon>Alphaproteobacteria</taxon>
        <taxon>Sphingomonadales</taxon>
        <taxon>Sphingomonadaceae</taxon>
        <taxon>Sphingomonas</taxon>
    </lineage>
</organism>
<sequence>MACPTLTTDSAFLSGVLSYVDCQAQSIGQGGYQALASPGSSIALVLTAMLTIFVALFGYRMLFGQVPDARDGVVAVVKLGVVLALATSWPAFRTLAYDVTMRGPAELASAIGSPSGLPGSGGGLVGRLQGIDNGLAELMILGTGKPPNVDEIVGPTQALTPQQQQQQMQHLQQVSQRPKWDPARDATLLGEARTLYLTGAIGAFASVRVVAGLLLALGPLFALFLLFDGTRGLFEGWVRGVGGAALGALATSIVLGVELAIMEPWLNDILVQRRADIPTPDVPIEMLVMTLVFVITLIAALVATARVARGFSLPPVWRAAPYRMIEAIRGGQSQPAIGARGEPARIADQRSRAFGVADAVAASQRREAAAPPPPPAQLGHRGGGGTQAVSRDIPVAAAVPLGQSYRRRTRGRVSASAGRRDRNA</sequence>